<feature type="signal peptide" evidence="1">
    <location>
        <begin position="1"/>
        <end position="19"/>
    </location>
</feature>
<evidence type="ECO:0000313" key="3">
    <source>
        <dbReference type="Proteomes" id="UP000036520"/>
    </source>
</evidence>
<evidence type="ECO:0000313" key="2">
    <source>
        <dbReference type="EMBL" id="AKP49648.1"/>
    </source>
</evidence>
<evidence type="ECO:0000256" key="1">
    <source>
        <dbReference type="SAM" id="SignalP"/>
    </source>
</evidence>
<keyword evidence="3" id="KW-1185">Reference proteome</keyword>
<dbReference type="PROSITE" id="PS51257">
    <property type="entry name" value="PROKAR_LIPOPROTEIN"/>
    <property type="match status" value="1"/>
</dbReference>
<dbReference type="KEGG" id="camu:CA2015_0166"/>
<protein>
    <recommendedName>
        <fullName evidence="4">Lipoprotein</fullName>
    </recommendedName>
</protein>
<gene>
    <name evidence="2" type="ORF">CA2015_0166</name>
</gene>
<evidence type="ECO:0008006" key="4">
    <source>
        <dbReference type="Google" id="ProtNLM"/>
    </source>
</evidence>
<accession>A0A0H4PA84</accession>
<dbReference type="EMBL" id="CP012040">
    <property type="protein sequence ID" value="AKP49648.1"/>
    <property type="molecule type" value="Genomic_DNA"/>
</dbReference>
<sequence>MKFKNIFFTIALLLVFMYACDSTNKKSEALVDQQNEAPNELKESIVEKIQFEKLVTATNPDAMLDIYNPIGNEDFKEGKVAFSFNIRNHGLGRENPLMLSLNGASPKPYTLPNFQMDLNKGTYRAVAFLVNEEGLALKEYGNFSQRDFTVGGSRPFPEDEEPYVILHLPIEQQSYSADEQVVVDFLYLGGAPDSDGVKVLIEIDGQQFITEEIVPVKLSKIEKGTYSLKVSLIKAGNGEELSGVFSSQTRNILIE</sequence>
<dbReference type="Proteomes" id="UP000036520">
    <property type="component" value="Chromosome"/>
</dbReference>
<feature type="chain" id="PRO_5005207902" description="Lipoprotein" evidence="1">
    <location>
        <begin position="20"/>
        <end position="255"/>
    </location>
</feature>
<reference evidence="2 3" key="1">
    <citation type="submission" date="2015-07" db="EMBL/GenBank/DDBJ databases">
        <authorList>
            <person name="Kim K.M."/>
        </authorList>
    </citation>
    <scope>NUCLEOTIDE SEQUENCE [LARGE SCALE GENOMIC DNA]</scope>
    <source>
        <strain evidence="2 3">KCTC 12363</strain>
    </source>
</reference>
<organism evidence="2 3">
    <name type="scientific">Cyclobacterium amurskyense</name>
    <dbReference type="NCBI Taxonomy" id="320787"/>
    <lineage>
        <taxon>Bacteria</taxon>
        <taxon>Pseudomonadati</taxon>
        <taxon>Bacteroidota</taxon>
        <taxon>Cytophagia</taxon>
        <taxon>Cytophagales</taxon>
        <taxon>Cyclobacteriaceae</taxon>
        <taxon>Cyclobacterium</taxon>
    </lineage>
</organism>
<dbReference type="RefSeq" id="WP_048640167.1">
    <property type="nucleotide sequence ID" value="NZ_CAXBGM010000055.1"/>
</dbReference>
<dbReference type="AlphaFoldDB" id="A0A0H4PA84"/>
<proteinExistence type="predicted"/>
<keyword evidence="1" id="KW-0732">Signal</keyword>
<dbReference type="OrthoDB" id="835407at2"/>
<name>A0A0H4PA84_9BACT</name>
<dbReference type="STRING" id="320787.CA2015_0166"/>